<organism evidence="1 2">
    <name type="scientific">Pseudomonas mandelii PD30</name>
    <dbReference type="NCBI Taxonomy" id="1419583"/>
    <lineage>
        <taxon>Bacteria</taxon>
        <taxon>Pseudomonadati</taxon>
        <taxon>Pseudomonadota</taxon>
        <taxon>Gammaproteobacteria</taxon>
        <taxon>Pseudomonadales</taxon>
        <taxon>Pseudomonadaceae</taxon>
        <taxon>Pseudomonas</taxon>
    </lineage>
</organism>
<gene>
    <name evidence="1" type="ORF">V466_27945</name>
</gene>
<sequence length="103" mass="11515">MGISAVGMLWFSSAGQYKDFLAIFEDAEVMPSTFSKWQERATQMHDKVINTGGVIIKAYASPDEFRAWCTAHNHGFNANGRMAFASFQAAQKINQTHPVQKDQ</sequence>
<dbReference type="AlphaFoldDB" id="A0A059KU71"/>
<evidence type="ECO:0000313" key="1">
    <source>
        <dbReference type="EMBL" id="KDD65556.1"/>
    </source>
</evidence>
<name>A0A059KU71_9PSED</name>
<proteinExistence type="predicted"/>
<comment type="caution">
    <text evidence="1">The sequence shown here is derived from an EMBL/GenBank/DDBJ whole genome shotgun (WGS) entry which is preliminary data.</text>
</comment>
<protein>
    <submittedName>
        <fullName evidence="1">Uncharacterized protein</fullName>
    </submittedName>
</protein>
<reference evidence="1 2" key="1">
    <citation type="submission" date="2013-12" db="EMBL/GenBank/DDBJ databases">
        <authorList>
            <person name="Formusa P.A."/>
            <person name="Habash M."/>
            <person name="Lee H."/>
            <person name="Trevors J.T."/>
        </authorList>
    </citation>
    <scope>NUCLEOTIDE SEQUENCE [LARGE SCALE GENOMIC DNA]</scope>
    <source>
        <strain evidence="1 2">PD30</strain>
    </source>
</reference>
<evidence type="ECO:0000313" key="2">
    <source>
        <dbReference type="Proteomes" id="UP000026739"/>
    </source>
</evidence>
<dbReference type="Proteomes" id="UP000026739">
    <property type="component" value="Unassembled WGS sequence"/>
</dbReference>
<dbReference type="EMBL" id="AZQQ01000108">
    <property type="protein sequence ID" value="KDD65556.1"/>
    <property type="molecule type" value="Genomic_DNA"/>
</dbReference>
<accession>A0A059KU71</accession>